<name>A0ABM6YYH1_9VIBR</name>
<organism evidence="3 4">
    <name type="scientific">Vibrio alfacsensis</name>
    <dbReference type="NCBI Taxonomy" id="1074311"/>
    <lineage>
        <taxon>Bacteria</taxon>
        <taxon>Pseudomonadati</taxon>
        <taxon>Pseudomonadota</taxon>
        <taxon>Gammaproteobacteria</taxon>
        <taxon>Vibrionales</taxon>
        <taxon>Vibrionaceae</taxon>
        <taxon>Vibrio</taxon>
    </lineage>
</organism>
<evidence type="ECO:0000313" key="3">
    <source>
        <dbReference type="EMBL" id="AXY02876.1"/>
    </source>
</evidence>
<dbReference type="EMBL" id="CP032094">
    <property type="protein sequence ID" value="AXY02876.1"/>
    <property type="molecule type" value="Genomic_DNA"/>
</dbReference>
<protein>
    <recommendedName>
        <fullName evidence="2">DUF5801 domain-containing protein</fullName>
    </recommendedName>
</protein>
<proteinExistence type="predicted"/>
<keyword evidence="4" id="KW-1185">Reference proteome</keyword>
<dbReference type="Pfam" id="PF19116">
    <property type="entry name" value="DUF5801"/>
    <property type="match status" value="7"/>
</dbReference>
<dbReference type="InterPro" id="IPR043824">
    <property type="entry name" value="DUF5801"/>
</dbReference>
<feature type="domain" description="DUF5801" evidence="2">
    <location>
        <begin position="924"/>
        <end position="1038"/>
    </location>
</feature>
<dbReference type="InterPro" id="IPR019959">
    <property type="entry name" value="T1SS-143_rpt-cont_dom"/>
</dbReference>
<feature type="domain" description="DUF5801" evidence="2">
    <location>
        <begin position="772"/>
        <end position="894"/>
    </location>
</feature>
<feature type="domain" description="DUF5801" evidence="2">
    <location>
        <begin position="1211"/>
        <end position="1341"/>
    </location>
</feature>
<feature type="domain" description="DUF5801" evidence="2">
    <location>
        <begin position="629"/>
        <end position="755"/>
    </location>
</feature>
<evidence type="ECO:0000256" key="1">
    <source>
        <dbReference type="SAM" id="MobiDB-lite"/>
    </source>
</evidence>
<accession>A0ABM6YYH1</accession>
<dbReference type="Proteomes" id="UP000262832">
    <property type="component" value="Chromosome II"/>
</dbReference>
<reference evidence="3 4" key="1">
    <citation type="submission" date="2018-08" db="EMBL/GenBank/DDBJ databases">
        <title>Genomic taxonomy of the Vibrionaceae family.</title>
        <authorList>
            <person name="Gomez-Gil B."/>
            <person name="Tanaka M."/>
            <person name="Sawabe T."/>
            <person name="Enciso-Ibarra K."/>
        </authorList>
    </citation>
    <scope>NUCLEOTIDE SEQUENCE [LARGE SCALE GENOMIC DNA]</scope>
    <source>
        <strain evidence="3 4">CAIM 1831</strain>
    </source>
</reference>
<dbReference type="NCBIfam" id="NF033682">
    <property type="entry name" value="retention_LapA"/>
    <property type="match status" value="1"/>
</dbReference>
<evidence type="ECO:0000259" key="2">
    <source>
        <dbReference type="Pfam" id="PF19116"/>
    </source>
</evidence>
<gene>
    <name evidence="3" type="ORF">D1115_18045</name>
</gene>
<feature type="domain" description="DUF5801" evidence="2">
    <location>
        <begin position="486"/>
        <end position="612"/>
    </location>
</feature>
<dbReference type="InterPro" id="IPR047777">
    <property type="entry name" value="LapA-like_RM"/>
</dbReference>
<feature type="domain" description="DUF5801" evidence="2">
    <location>
        <begin position="2261"/>
        <end position="2388"/>
    </location>
</feature>
<feature type="region of interest" description="Disordered" evidence="1">
    <location>
        <begin position="1363"/>
        <end position="1382"/>
    </location>
</feature>
<evidence type="ECO:0000313" key="4">
    <source>
        <dbReference type="Proteomes" id="UP000262832"/>
    </source>
</evidence>
<feature type="region of interest" description="Disordered" evidence="1">
    <location>
        <begin position="1206"/>
        <end position="1229"/>
    </location>
</feature>
<feature type="region of interest" description="Disordered" evidence="1">
    <location>
        <begin position="1814"/>
        <end position="1837"/>
    </location>
</feature>
<dbReference type="NCBIfam" id="TIGR03660">
    <property type="entry name" value="T1SS_rpt_143"/>
    <property type="match status" value="13"/>
</dbReference>
<sequence length="3536" mass="374718">MSTQTLPQEVVVDAVKGEVYAIGQDGNVRIVDRGETLLPGEVIITINGASIDVIANGSLFLVDENCFACIPEPKLGQEDLDVVTAEIEGKVSVDPTVATNFDADDVAAIQQAILEGADPTAILEATAAGPAAAGGASGSANAGFVTIEYNNPEVLASTFFETTASFDNTDLNDDLNGFDITILADGGQSLSSELTEGSISLSSYPQSITSQVIVDAADLPLEPNSFVPEPTSLALLLEELNTDITSGGESVSFVFNAEQNAIIGTQDGQDVIRIDIEAISAGRDVQLEVVTTISQGIDHVPSVADGLVSFDNDQIQIAFDITGSDIGGNSILSPIDIVTTIADGDNPSVQNITIENVESSSALIEGRFIDIGSDQIATATFDQESLAQFDGLLSDSLTTIASLSDDGSRITLSIADTNDVVLTISLNTDGTYQFEQFKPLQHDGQTEEILLTLPTTTVDFDQDAETSTFTIKIIDDQLDIVDVDALRVDENDISNVGSEQDAPAFAMGQITISQDSDGAAQYRLDGSSNPVDGLTSHGAVITLLESDNPDGGFTYTATANGETVFTFAVNRDGTYNFTLQGPIDHAIDSDELTINFPVVVTDFDGDTAVATIPVTIDDDTPTISGVEALLVDEDDISLIGSEQNDSATVQGKFTTVAGSDGVASYELSDAVSPVQGLTSQGDAVTLEGSLNADGSYTYSATANGASVFELTLQVNGEYTFTLQGPIDHAEGSDSLQLNFPIVATDFDGDTTTSTIPVTIVDDKPSITSVVALEVDEDGLNTASSNTLIAEGQFTTTQGSDKVISYQLEVGSDPVSGLTSQGQPITLTEVSNSDGSFTYIATANGNQVFTLNVSPDGSYNFKLESQIDHEPNSGRLTIEFPIVAMDFDGDTTTAIIPVQIIDDAPIIDDVIPLNVNEDDLPNIGSDENESVYVEGRFTTDQGADQVVSYQLDSSTNPVDGLTSQGNVVTLQESENQDGSFTYIATADGNPVFTMNVNVDGSYDFKLEGPIDHPSGSDSLTLDFSIIATDFDGDTTTATIPVTISDDKPALDGLIDGSVTKVDEDDIQAIGSEGSSQLNSVKGNFNAIDGSDGIVEYQVTDLDSPVKDLTSGGQDLVLVEVSNSNGVAVYEARIDGTTTPVFRITLDASDDSYQFDLLAPLDHATADGENELVINLPIQATDYDGDESNVQTLPITVVDDVPTISGVTPNSELTVDEDDLPKGSDEASPQDTLIGGTLDITEGADQVVSIQLNNLESPVKGLTSGGDAITIILTSSSGGVNVYQGVAGTPQAVVFELTLDARDNSYQFDLKEPLDHPDGDTENQIILELPVTATDKDGDESTEYSLTIKVVDDVPVVTAVDTLEVNEDDLSQGSDPSKEPRLDSGQFEVTSADGINSFELDLTPGKIPTLTSGGDEVSITFDTSASSATSLVYVGETAGGETIFTLTLHQDGRYDFELSGPLDHAAGSDEILLNLPIIITDGDKDAITTTLPVKIADDKPALDGLIDGSVTKIDEDDIQTIGSEGSSQLNSVKGNFNAIDGSDGIVEYQVTDLDSPVKDLTSGGQDLMLVEVANSNGVAVYEARIDGTTTPVFRITLDASDDSYQFDLLAPLDHATADGENELVINLPIQATDFDGDVSNVQTLPITVVDDVPTIGGVTPSSELTVDEDDLPKGSDEASPQDTLIGGTLDITEGADQVVSIQLNNLESPVNGLTSGGDAIALILTSSSGGVNVYQGVAGTPQAVIFELTLDARDNSYQFDLKKPLDHPDGEAENQIILELPVTTTDKDGDESPEYSLAIKVVDDIPVVTSIDTLEVNEDDLSQGSDPSKDPRVDSGQFDVTSADGIDSFELDLTPGKIPTLTSGGDEVSIALDTRASSATSLVYVGETAGGETIFTLTLHQDGRYDFELSGPLDHAAGSDEILLNLPIIITDGDKDVITATLPVKIADDKPTLDGLIDGSVTKIDEDDIQTIGSEGSSQLNSVKGNFNAIDGSDGIVEYQIIDLDSAVKDLTSGGQDLVLVEVSNSNSVSVYEARIDGTTTPVFRITLDASDDSYQFDLLAPLDHATADGENELVINLPIQATDYDGDESNVQTLPITVVDDLPALIKVDDSSTTIIDEDDLKVGSDTTGPRFISGSFDVIDGADQITHYQVADLDAAVSGLQSNKQDIELKEVSSNGGVTIYEAVIVGTSTQVFTLTLDANNDTYRFDLIRPVDHASGGEQNRLTIDIPISATDYDGDITTSVDLPITIVDDVPEIKSADTLFLDEDDLPNGSEVLKDSLEATGNFDTEQGADTVASYQLTLSSQPIPGITSEGQSVTLVQTDVTNNNYTYQGKTPDGKAVFTVLLNSDGSYKFTLNGVLDHGTQGEDELTVNLPVFATDVDGDVSTITLPVVITDDVPTIHNNAINVVEGKGSSTIQLFLDPTDNDLDYGADGAEITSFTAEPSDVYFVVNGANVAKVELNGSDKVVSVHKTLDGVDTEIGRLTVKTDGSVRFRANDDLDHSEADPINFTLKVTATDGDQDTSSSDVDISIIDRDGKIQTANVLTFEDRGRDGVIAGIDAANPEDNLSTLDVTPAKVNLVVDLNDVDRNETLGDITILKANTHNGTFYYRDGDGKFVELVPTNNKIVLDAGNVDQTVNGELVTLNNLFFIPDRHFSTDEDGFSPRIQVEILNNGTVDHVIGGRLNIQVDSIADIATWKTTSTFDYVVDEDDKNVSLSIEAETQDTSDPETIVYELVFTGGESNASLVYSDGTPLQKENGKYFVDANRIGDVEVDPIDNFSGSITLNITAITTERENALSGKQTARSETQEIVIDVQPVADEGAFSVNRINIFEDNARTQNTIDPVSDHDPLLLNEVINMKPSSDVDGSETLFVRISNFSDDGVTLVWLDTANPSQINTVTDSSGNVLYYEIPESHLADVEVLPPLHSNEDFTFDVEGIIKDNATLSSGPDQDVLSLGTKTVNVAVKGVADIPDIILIDQNNDWQIFSDATGAGIETTIPENGAATLSFSVVSGEFKDAPLDGSESLTVILSNIPNGVNVVDSDGDSVDLTFVGYDSKGEPIYEANITGRNFNSGIQIIPTESSTENIHITGTLIVTENDGHTRIVDREIRIKVEPVIDAQDNYVVTSEGNEDTRINIDWEPSATQSPDADEFYAALTISGFPPGSTVYVDGNAQALTGGTLTLTPLANESEQDFSARVTQRGYIQVQLEENSSTDFDLSTQVTVKEVDAEYVDTANPGEGIASSVINGTVNVQVNPVVENENLSGDISTQTRLLVEEADGTVTNVIRSTDLGNIDFTINTSDGGQTGANIIKYQEFDLSSKEVVTQLVVQFNNVDPDILDQLIIIGASNEGNGRWTITDENNFTILAPAGLDLTPDVDIDDTGYSQIGLTIYAQVNDLGEDAVEKDATQRRETEITLEFPTKIEPKDSVAAEIKIDPDVQIDGHEDNTISFGSQLASKASTFNSDGVEDVLTVVIKPSDAGLPPGLTISGANVDFVDGVYVFQAKIDASGNITGLDGLTLKVAQDWAGDFELPFYL</sequence>
<feature type="region of interest" description="Disordered" evidence="1">
    <location>
        <begin position="1657"/>
        <end position="1677"/>
    </location>
</feature>
<feature type="domain" description="DUF5801" evidence="2">
    <location>
        <begin position="1662"/>
        <end position="1790"/>
    </location>
</feature>